<keyword evidence="1" id="KW-0233">DNA recombination</keyword>
<dbReference type="InterPro" id="IPR011010">
    <property type="entry name" value="DNA_brk_join_enz"/>
</dbReference>
<organism evidence="3 4">
    <name type="scientific">Yoonia rosea</name>
    <dbReference type="NCBI Taxonomy" id="287098"/>
    <lineage>
        <taxon>Bacteria</taxon>
        <taxon>Pseudomonadati</taxon>
        <taxon>Pseudomonadota</taxon>
        <taxon>Alphaproteobacteria</taxon>
        <taxon>Rhodobacterales</taxon>
        <taxon>Paracoccaceae</taxon>
        <taxon>Yoonia</taxon>
    </lineage>
</organism>
<dbReference type="OrthoDB" id="6388170at2"/>
<proteinExistence type="predicted"/>
<keyword evidence="4" id="KW-1185">Reference proteome</keyword>
<dbReference type="GO" id="GO:0015074">
    <property type="term" value="P:DNA integration"/>
    <property type="evidence" value="ECO:0007669"/>
    <property type="project" value="InterPro"/>
</dbReference>
<evidence type="ECO:0000256" key="1">
    <source>
        <dbReference type="ARBA" id="ARBA00023172"/>
    </source>
</evidence>
<dbReference type="Pfam" id="PF00589">
    <property type="entry name" value="Phage_integrase"/>
    <property type="match status" value="1"/>
</dbReference>
<dbReference type="GO" id="GO:0006310">
    <property type="term" value="P:DNA recombination"/>
    <property type="evidence" value="ECO:0007669"/>
    <property type="project" value="UniProtKB-KW"/>
</dbReference>
<dbReference type="PROSITE" id="PS51898">
    <property type="entry name" value="TYR_RECOMBINASE"/>
    <property type="match status" value="1"/>
</dbReference>
<protein>
    <submittedName>
        <fullName evidence="3">Phage integrase family protein</fullName>
    </submittedName>
</protein>
<dbReference type="STRING" id="287098.SAMN05421665_1420"/>
<dbReference type="SUPFAM" id="SSF56349">
    <property type="entry name" value="DNA breaking-rejoining enzymes"/>
    <property type="match status" value="1"/>
</dbReference>
<evidence type="ECO:0000313" key="3">
    <source>
        <dbReference type="EMBL" id="SIT82273.1"/>
    </source>
</evidence>
<dbReference type="Proteomes" id="UP000186997">
    <property type="component" value="Unassembled WGS sequence"/>
</dbReference>
<sequence length="80" mass="8601">MPELRIHDLKRTFASIAVMNGIDLLMVGKILGHSNFQTTMRYAHLADAPARAAADRVSGLMAGAITQSAQPVTKKLRVVG</sequence>
<dbReference type="AlphaFoldDB" id="A0A1R3WUZ1"/>
<name>A0A1R3WUZ1_9RHOB</name>
<gene>
    <name evidence="3" type="ORF">SAMN05421665_1420</name>
</gene>
<accession>A0A1R3WUZ1</accession>
<evidence type="ECO:0000259" key="2">
    <source>
        <dbReference type="PROSITE" id="PS51898"/>
    </source>
</evidence>
<feature type="domain" description="Tyr recombinase" evidence="2">
    <location>
        <begin position="1"/>
        <end position="55"/>
    </location>
</feature>
<reference evidence="4" key="1">
    <citation type="submission" date="2017-01" db="EMBL/GenBank/DDBJ databases">
        <authorList>
            <person name="Varghese N."/>
            <person name="Submissions S."/>
        </authorList>
    </citation>
    <scope>NUCLEOTIDE SEQUENCE [LARGE SCALE GENOMIC DNA]</scope>
    <source>
        <strain evidence="4">DSM 29591</strain>
    </source>
</reference>
<dbReference type="EMBL" id="FTPR01000001">
    <property type="protein sequence ID" value="SIT82273.1"/>
    <property type="molecule type" value="Genomic_DNA"/>
</dbReference>
<evidence type="ECO:0000313" key="4">
    <source>
        <dbReference type="Proteomes" id="UP000186997"/>
    </source>
</evidence>
<dbReference type="InterPro" id="IPR002104">
    <property type="entry name" value="Integrase_catalytic"/>
</dbReference>
<dbReference type="GO" id="GO:0003677">
    <property type="term" value="F:DNA binding"/>
    <property type="evidence" value="ECO:0007669"/>
    <property type="project" value="InterPro"/>
</dbReference>
<dbReference type="InterPro" id="IPR013762">
    <property type="entry name" value="Integrase-like_cat_sf"/>
</dbReference>
<dbReference type="Gene3D" id="1.10.443.10">
    <property type="entry name" value="Intergrase catalytic core"/>
    <property type="match status" value="1"/>
</dbReference>